<comment type="cofactor">
    <cofactor evidence="1">
        <name>Zn(2+)</name>
        <dbReference type="ChEBI" id="CHEBI:29105"/>
    </cofactor>
</comment>
<dbReference type="GO" id="GO:0051213">
    <property type="term" value="F:dioxygenase activity"/>
    <property type="evidence" value="ECO:0007669"/>
    <property type="project" value="UniProtKB-KW"/>
</dbReference>
<proteinExistence type="inferred from homology"/>
<keyword evidence="8" id="KW-1185">Reference proteome</keyword>
<dbReference type="InterPro" id="IPR004183">
    <property type="entry name" value="Xdiol_dOase_suB"/>
</dbReference>
<dbReference type="CDD" id="cd07363">
    <property type="entry name" value="45_DOPA_Dioxygenase"/>
    <property type="match status" value="1"/>
</dbReference>
<organism evidence="7 8">
    <name type="scientific">Lacibacterium aquatile</name>
    <dbReference type="NCBI Taxonomy" id="1168082"/>
    <lineage>
        <taxon>Bacteria</taxon>
        <taxon>Pseudomonadati</taxon>
        <taxon>Pseudomonadota</taxon>
        <taxon>Alphaproteobacteria</taxon>
        <taxon>Rhodospirillales</taxon>
        <taxon>Rhodospirillaceae</taxon>
    </lineage>
</organism>
<comment type="similarity">
    <text evidence="2">Belongs to the DODA-type extradiol aromatic ring-opening dioxygenase family.</text>
</comment>
<reference evidence="8" key="1">
    <citation type="journal article" date="2019" name="Int. J. Syst. Evol. Microbiol.">
        <title>The Global Catalogue of Microorganisms (GCM) 10K type strain sequencing project: providing services to taxonomists for standard genome sequencing and annotation.</title>
        <authorList>
            <consortium name="The Broad Institute Genomics Platform"/>
            <consortium name="The Broad Institute Genome Sequencing Center for Infectious Disease"/>
            <person name="Wu L."/>
            <person name="Ma J."/>
        </authorList>
    </citation>
    <scope>NUCLEOTIDE SEQUENCE [LARGE SCALE GENOMIC DNA]</scope>
    <source>
        <strain evidence="8">CGMCC 1.19062</strain>
    </source>
</reference>
<protein>
    <submittedName>
        <fullName evidence="7">DODA-type extradiol aromatic ring-opening family dioxygenase</fullName>
        <ecNumber evidence="7">1.13.-.-</ecNumber>
    </submittedName>
</protein>
<dbReference type="InterPro" id="IPR014436">
    <property type="entry name" value="Extradiol_dOase_DODA"/>
</dbReference>
<evidence type="ECO:0000256" key="2">
    <source>
        <dbReference type="ARBA" id="ARBA00007581"/>
    </source>
</evidence>
<dbReference type="Gene3D" id="3.40.830.10">
    <property type="entry name" value="LigB-like"/>
    <property type="match status" value="1"/>
</dbReference>
<dbReference type="Pfam" id="PF02900">
    <property type="entry name" value="LigB"/>
    <property type="match status" value="1"/>
</dbReference>
<keyword evidence="4" id="KW-0862">Zinc</keyword>
<evidence type="ECO:0000313" key="8">
    <source>
        <dbReference type="Proteomes" id="UP001597295"/>
    </source>
</evidence>
<dbReference type="EMBL" id="JBHUIP010000003">
    <property type="protein sequence ID" value="MFD2262060.1"/>
    <property type="molecule type" value="Genomic_DNA"/>
</dbReference>
<comment type="caution">
    <text evidence="7">The sequence shown here is derived from an EMBL/GenBank/DDBJ whole genome shotgun (WGS) entry which is preliminary data.</text>
</comment>
<evidence type="ECO:0000256" key="3">
    <source>
        <dbReference type="ARBA" id="ARBA00022723"/>
    </source>
</evidence>
<dbReference type="Proteomes" id="UP001597295">
    <property type="component" value="Unassembled WGS sequence"/>
</dbReference>
<keyword evidence="5 7" id="KW-0560">Oxidoreductase</keyword>
<evidence type="ECO:0000256" key="1">
    <source>
        <dbReference type="ARBA" id="ARBA00001947"/>
    </source>
</evidence>
<dbReference type="SUPFAM" id="SSF53213">
    <property type="entry name" value="LigB-like"/>
    <property type="match status" value="1"/>
</dbReference>
<feature type="domain" description="Extradiol ring-cleavage dioxygenase class III enzyme subunit B" evidence="6">
    <location>
        <begin position="8"/>
        <end position="243"/>
    </location>
</feature>
<dbReference type="EC" id="1.13.-.-" evidence="7"/>
<accession>A0ABW5DRZ3</accession>
<keyword evidence="7" id="KW-0223">Dioxygenase</keyword>
<gene>
    <name evidence="7" type="ORF">ACFSM5_04110</name>
</gene>
<evidence type="ECO:0000256" key="4">
    <source>
        <dbReference type="ARBA" id="ARBA00022833"/>
    </source>
</evidence>
<sequence length="255" mass="27745">MVAMPTLFVSHGSPMMPLEDIPAKRFLAGLATTLPRPTAILSVSAHWETETPEVSAVAQPETIHDFYGFPPALYALQYPAPGAPALAQRVAELTGAAIDPIRGLDHGAWTPLLLAYPDADVPVTQVSIQPHAGPAHQYALGEALRPLRDEGVLIVASGGISHNLREWFRGAPGSGPRPWMSEFTEWMAEHLETRDDEAVIDYRQRAPHAAQNHPRDEHFQPLHVALGAATPGVAGKRIHQSHDMFGVPMDTYMFA</sequence>
<evidence type="ECO:0000256" key="5">
    <source>
        <dbReference type="ARBA" id="ARBA00023002"/>
    </source>
</evidence>
<keyword evidence="3" id="KW-0479">Metal-binding</keyword>
<dbReference type="PIRSF" id="PIRSF006157">
    <property type="entry name" value="Doxgns_DODA"/>
    <property type="match status" value="1"/>
</dbReference>
<evidence type="ECO:0000313" key="7">
    <source>
        <dbReference type="EMBL" id="MFD2262060.1"/>
    </source>
</evidence>
<name>A0ABW5DRZ3_9PROT</name>
<dbReference type="PANTHER" id="PTHR30096">
    <property type="entry name" value="4,5-DOPA DIOXYGENASE EXTRADIOL-LIKE PROTEIN"/>
    <property type="match status" value="1"/>
</dbReference>
<dbReference type="PANTHER" id="PTHR30096:SF0">
    <property type="entry name" value="4,5-DOPA DIOXYGENASE EXTRADIOL-LIKE PROTEIN"/>
    <property type="match status" value="1"/>
</dbReference>
<evidence type="ECO:0000259" key="6">
    <source>
        <dbReference type="Pfam" id="PF02900"/>
    </source>
</evidence>
<dbReference type="RefSeq" id="WP_379874971.1">
    <property type="nucleotide sequence ID" value="NZ_JBHUIP010000003.1"/>
</dbReference>